<keyword evidence="4" id="KW-1185">Reference proteome</keyword>
<dbReference type="Proteomes" id="UP001320420">
    <property type="component" value="Unassembled WGS sequence"/>
</dbReference>
<feature type="region of interest" description="Disordered" evidence="1">
    <location>
        <begin position="692"/>
        <end position="713"/>
    </location>
</feature>
<organism evidence="3 4">
    <name type="scientific">Diatrype stigma</name>
    <dbReference type="NCBI Taxonomy" id="117547"/>
    <lineage>
        <taxon>Eukaryota</taxon>
        <taxon>Fungi</taxon>
        <taxon>Dikarya</taxon>
        <taxon>Ascomycota</taxon>
        <taxon>Pezizomycotina</taxon>
        <taxon>Sordariomycetes</taxon>
        <taxon>Xylariomycetidae</taxon>
        <taxon>Xylariales</taxon>
        <taxon>Diatrypaceae</taxon>
        <taxon>Diatrype</taxon>
    </lineage>
</organism>
<dbReference type="PANTHER" id="PTHR24148">
    <property type="entry name" value="ANKYRIN REPEAT DOMAIN-CONTAINING PROTEIN 39 HOMOLOG-RELATED"/>
    <property type="match status" value="1"/>
</dbReference>
<sequence>MSPQPSPTETSPPRDELSTDDNELVGVEQISKTLFRLTLTRANRADILSYGASKLDDNQEEAELLLENLQRWAPGEFAGSFARRSAAAVVEDTTLRVICSSEGGPFDPGFRIREYLAVSYCWHSEKWLPLSSPDDDGPDDDGPGAEEVGRRKDQVASPWPIFGHFAEALLKERAHPREGIWMDQLCINQDDDAEKQRAIAAMDVIYKSCRKMVVLLEDVELSEDEVRIAAKYELSPENFDVKTGRDSVDTADFPALFSFYDTVERARWWQRAWCFHEFVVIEPWTDKRHSPLDKTVVIMGSPNGGTVSIPFITVQRILVIAIQNRPYTRSDLSVLKSHLSGLSNDLSPYRDESRRTAGTMRTSIAGQYNAVASKGCSIATDRLAVIINMSGLSITYTGRALDEEEVYVFAVALALAAGETSPLSSIGSKDVMLHGRPSWISWTGAPEDLAVPRDMALPRFTLNTLPGIHRISSYEFELDMIFFNSLPHQPTEDDIRATYDIFPDLIRGTLPAQKVGQPGPQFFGDEQLDPYRRALLALAMGLQPSCMGRLWTAIYRDIVKVKLDTVMFNTLEPNQGLLPQARAFLSHISALAQPPVDNGEVDEGHAEQNFDLEAATFFLTCLTDNRTLNYLGFLPSRLQCAAAGAQALVSNVRFNSHFSSRDLRELRGAIPTALVGPDCLPYRMWILKPVQTDSSSDGGGIGDGGSSDDAAGEPRHWRVVGKAMLLGEPDLYAELESHSGGGVLTMKRNQVIVG</sequence>
<evidence type="ECO:0000259" key="2">
    <source>
        <dbReference type="Pfam" id="PF06985"/>
    </source>
</evidence>
<dbReference type="InterPro" id="IPR052895">
    <property type="entry name" value="HetReg/Transcr_Mod"/>
</dbReference>
<dbReference type="PANTHER" id="PTHR24148:SF73">
    <property type="entry name" value="HET DOMAIN PROTEIN (AFU_ORTHOLOGUE AFUA_8G01020)"/>
    <property type="match status" value="1"/>
</dbReference>
<evidence type="ECO:0000256" key="1">
    <source>
        <dbReference type="SAM" id="MobiDB-lite"/>
    </source>
</evidence>
<dbReference type="EMBL" id="JAKJXP020000011">
    <property type="protein sequence ID" value="KAK7755716.1"/>
    <property type="molecule type" value="Genomic_DNA"/>
</dbReference>
<evidence type="ECO:0000313" key="3">
    <source>
        <dbReference type="EMBL" id="KAK7755716.1"/>
    </source>
</evidence>
<dbReference type="AlphaFoldDB" id="A0AAN9UY47"/>
<gene>
    <name evidence="3" type="ORF">SLS62_002328</name>
</gene>
<name>A0AAN9UY47_9PEZI</name>
<evidence type="ECO:0000313" key="4">
    <source>
        <dbReference type="Proteomes" id="UP001320420"/>
    </source>
</evidence>
<feature type="domain" description="Heterokaryon incompatibility" evidence="2">
    <location>
        <begin position="115"/>
        <end position="277"/>
    </location>
</feature>
<feature type="region of interest" description="Disordered" evidence="1">
    <location>
        <begin position="131"/>
        <end position="152"/>
    </location>
</feature>
<dbReference type="Pfam" id="PF06985">
    <property type="entry name" value="HET"/>
    <property type="match status" value="1"/>
</dbReference>
<dbReference type="InterPro" id="IPR010730">
    <property type="entry name" value="HET"/>
</dbReference>
<proteinExistence type="predicted"/>
<comment type="caution">
    <text evidence="3">The sequence shown here is derived from an EMBL/GenBank/DDBJ whole genome shotgun (WGS) entry which is preliminary data.</text>
</comment>
<reference evidence="3 4" key="1">
    <citation type="submission" date="2024-02" db="EMBL/GenBank/DDBJ databases">
        <title>De novo assembly and annotation of 12 fungi associated with fruit tree decline syndrome in Ontario, Canada.</title>
        <authorList>
            <person name="Sulman M."/>
            <person name="Ellouze W."/>
            <person name="Ilyukhin E."/>
        </authorList>
    </citation>
    <scope>NUCLEOTIDE SEQUENCE [LARGE SCALE GENOMIC DNA]</scope>
    <source>
        <strain evidence="3 4">M11/M66-122</strain>
    </source>
</reference>
<feature type="region of interest" description="Disordered" evidence="1">
    <location>
        <begin position="1"/>
        <end position="21"/>
    </location>
</feature>
<protein>
    <recommendedName>
        <fullName evidence="2">Heterokaryon incompatibility domain-containing protein</fullName>
    </recommendedName>
</protein>
<accession>A0AAN9UY47</accession>
<feature type="compositionally biased region" description="Acidic residues" evidence="1">
    <location>
        <begin position="133"/>
        <end position="144"/>
    </location>
</feature>